<proteinExistence type="predicted"/>
<keyword evidence="5 11" id="KW-0732">Signal</keyword>
<dbReference type="Pfam" id="PF02412">
    <property type="entry name" value="TSP_3"/>
    <property type="match status" value="2"/>
</dbReference>
<dbReference type="InterPro" id="IPR011250">
    <property type="entry name" value="OMP/PagP_B-barrel"/>
</dbReference>
<evidence type="ECO:0000256" key="6">
    <source>
        <dbReference type="ARBA" id="ARBA00023065"/>
    </source>
</evidence>
<keyword evidence="9" id="KW-0998">Cell outer membrane</keyword>
<keyword evidence="7" id="KW-0626">Porin</keyword>
<dbReference type="PANTHER" id="PTHR30329">
    <property type="entry name" value="STATOR ELEMENT OF FLAGELLAR MOTOR COMPLEX"/>
    <property type="match status" value="1"/>
</dbReference>
<evidence type="ECO:0000313" key="14">
    <source>
        <dbReference type="Proteomes" id="UP001596997"/>
    </source>
</evidence>
<name>A0ABW3I5J6_9FLAO</name>
<dbReference type="InterPro" id="IPR006664">
    <property type="entry name" value="OMP_bac"/>
</dbReference>
<evidence type="ECO:0000256" key="1">
    <source>
        <dbReference type="ARBA" id="ARBA00004571"/>
    </source>
</evidence>
<dbReference type="PROSITE" id="PS51123">
    <property type="entry name" value="OMPA_2"/>
    <property type="match status" value="1"/>
</dbReference>
<evidence type="ECO:0000256" key="11">
    <source>
        <dbReference type="SAM" id="SignalP"/>
    </source>
</evidence>
<comment type="caution">
    <text evidence="13">The sequence shown here is derived from an EMBL/GenBank/DDBJ whole genome shotgun (WGS) entry which is preliminary data.</text>
</comment>
<protein>
    <submittedName>
        <fullName evidence="13">OmpA family protein</fullName>
    </submittedName>
</protein>
<evidence type="ECO:0000256" key="9">
    <source>
        <dbReference type="ARBA" id="ARBA00023237"/>
    </source>
</evidence>
<dbReference type="SUPFAM" id="SSF56925">
    <property type="entry name" value="OMPA-like"/>
    <property type="match status" value="1"/>
</dbReference>
<dbReference type="EMBL" id="JBHTJM010000011">
    <property type="protein sequence ID" value="MFD0965154.1"/>
    <property type="molecule type" value="Genomic_DNA"/>
</dbReference>
<evidence type="ECO:0000256" key="2">
    <source>
        <dbReference type="ARBA" id="ARBA00022448"/>
    </source>
</evidence>
<feature type="signal peptide" evidence="11">
    <location>
        <begin position="1"/>
        <end position="21"/>
    </location>
</feature>
<dbReference type="PRINTS" id="PR01021">
    <property type="entry name" value="OMPADOMAIN"/>
</dbReference>
<gene>
    <name evidence="13" type="ORF">ACFQ1O_14140</name>
</gene>
<evidence type="ECO:0000256" key="10">
    <source>
        <dbReference type="PROSITE-ProRule" id="PRU00473"/>
    </source>
</evidence>
<dbReference type="SUPFAM" id="SSF103647">
    <property type="entry name" value="TSP type-3 repeat"/>
    <property type="match status" value="1"/>
</dbReference>
<feature type="domain" description="OmpA-like" evidence="12">
    <location>
        <begin position="356"/>
        <end position="471"/>
    </location>
</feature>
<evidence type="ECO:0000256" key="3">
    <source>
        <dbReference type="ARBA" id="ARBA00022452"/>
    </source>
</evidence>
<sequence>MKQFSKLLVAASLVLGVGANAQTEDNPWSITVGANAVDFYSAGNDGAIGNSGEDAKIFNEFFNVSDQWNMVPSISSITVGRYVGSGVSADLTGSFNKLDQYGNKFDENGNALSEDVFDEDNYFGLDLGVNYHLNTLWNGMNWLDPYVRGNAGYNWIADENGLAAGGGLGINFWLTENIAIKAQSVYKNNFAEELENFNHFQHTVGVNFSFGGKDTDGDGVYDKDDACVDVPGLAEFKGCPDTDGDGIQDSEDACVDTPGVAEFNGCADTDGDGVADPNDECVDVPGLKELNGCPDADGDGIADAKDGCPQEAGPAANNGCPWTDKDGDSVLDKDDQCPDVAGTVANNGCPEPSDVVVKQLNDYAKTILFNSGKSSFKDQTVEVLKAMNAIFKEYPQSKFALEGHTDSAGSAKSNQLLSERRANAVRDWFLANGIAADRLTAKGFGEDKPIDTNKTRAGRANNRRVEVKLVK</sequence>
<keyword evidence="3" id="KW-1134">Transmembrane beta strand</keyword>
<evidence type="ECO:0000256" key="7">
    <source>
        <dbReference type="ARBA" id="ARBA00023114"/>
    </source>
</evidence>
<dbReference type="InterPro" id="IPR003367">
    <property type="entry name" value="Thrombospondin_3-like_rpt"/>
</dbReference>
<dbReference type="Pfam" id="PF00691">
    <property type="entry name" value="OmpA"/>
    <property type="match status" value="1"/>
</dbReference>
<reference evidence="14" key="1">
    <citation type="journal article" date="2019" name="Int. J. Syst. Evol. Microbiol.">
        <title>The Global Catalogue of Microorganisms (GCM) 10K type strain sequencing project: providing services to taxonomists for standard genome sequencing and annotation.</title>
        <authorList>
            <consortium name="The Broad Institute Genomics Platform"/>
            <consortium name="The Broad Institute Genome Sequencing Center for Infectious Disease"/>
            <person name="Wu L."/>
            <person name="Ma J."/>
        </authorList>
    </citation>
    <scope>NUCLEOTIDE SEQUENCE [LARGE SCALE GENOMIC DNA]</scope>
    <source>
        <strain evidence="14">CCUG 62114</strain>
    </source>
</reference>
<dbReference type="Gene3D" id="4.10.1080.10">
    <property type="entry name" value="TSP type-3 repeat"/>
    <property type="match status" value="1"/>
</dbReference>
<keyword evidence="4" id="KW-0812">Transmembrane</keyword>
<dbReference type="Gene3D" id="3.30.1330.60">
    <property type="entry name" value="OmpA-like domain"/>
    <property type="match status" value="1"/>
</dbReference>
<evidence type="ECO:0000256" key="5">
    <source>
        <dbReference type="ARBA" id="ARBA00022729"/>
    </source>
</evidence>
<keyword evidence="2" id="KW-0813">Transport</keyword>
<dbReference type="CDD" id="cd07185">
    <property type="entry name" value="OmpA_C-like"/>
    <property type="match status" value="1"/>
</dbReference>
<evidence type="ECO:0000256" key="4">
    <source>
        <dbReference type="ARBA" id="ARBA00022692"/>
    </source>
</evidence>
<dbReference type="InterPro" id="IPR036737">
    <property type="entry name" value="OmpA-like_sf"/>
</dbReference>
<dbReference type="InterPro" id="IPR006665">
    <property type="entry name" value="OmpA-like"/>
</dbReference>
<dbReference type="InterPro" id="IPR028974">
    <property type="entry name" value="TSP_type-3_rpt"/>
</dbReference>
<dbReference type="Proteomes" id="UP001596997">
    <property type="component" value="Unassembled WGS sequence"/>
</dbReference>
<dbReference type="PANTHER" id="PTHR30329:SF21">
    <property type="entry name" value="LIPOPROTEIN YIAD-RELATED"/>
    <property type="match status" value="1"/>
</dbReference>
<comment type="subcellular location">
    <subcellularLocation>
        <location evidence="1">Cell outer membrane</location>
        <topology evidence="1">Multi-pass membrane protein</topology>
    </subcellularLocation>
</comment>
<dbReference type="Gene3D" id="2.40.160.20">
    <property type="match status" value="1"/>
</dbReference>
<keyword evidence="14" id="KW-1185">Reference proteome</keyword>
<organism evidence="13 14">
    <name type="scientific">Pseudofulvibacter geojedonensis</name>
    <dbReference type="NCBI Taxonomy" id="1123758"/>
    <lineage>
        <taxon>Bacteria</taxon>
        <taxon>Pseudomonadati</taxon>
        <taxon>Bacteroidota</taxon>
        <taxon>Flavobacteriia</taxon>
        <taxon>Flavobacteriales</taxon>
        <taxon>Flavobacteriaceae</taxon>
        <taxon>Pseudofulvibacter</taxon>
    </lineage>
</organism>
<dbReference type="SUPFAM" id="SSF103088">
    <property type="entry name" value="OmpA-like"/>
    <property type="match status" value="1"/>
</dbReference>
<dbReference type="RefSeq" id="WP_377717077.1">
    <property type="nucleotide sequence ID" value="NZ_JBHTJM010000011.1"/>
</dbReference>
<evidence type="ECO:0000259" key="12">
    <source>
        <dbReference type="PROSITE" id="PS51123"/>
    </source>
</evidence>
<dbReference type="InterPro" id="IPR050330">
    <property type="entry name" value="Bact_OuterMem_StrucFunc"/>
</dbReference>
<evidence type="ECO:0000256" key="8">
    <source>
        <dbReference type="ARBA" id="ARBA00023136"/>
    </source>
</evidence>
<evidence type="ECO:0000313" key="13">
    <source>
        <dbReference type="EMBL" id="MFD0965154.1"/>
    </source>
</evidence>
<keyword evidence="6" id="KW-0406">Ion transport</keyword>
<accession>A0ABW3I5J6</accession>
<keyword evidence="8 10" id="KW-0472">Membrane</keyword>
<feature type="chain" id="PRO_5046675678" evidence="11">
    <location>
        <begin position="22"/>
        <end position="471"/>
    </location>
</feature>